<dbReference type="InterPro" id="IPR011625">
    <property type="entry name" value="A2M_N_BRD"/>
</dbReference>
<feature type="signal peptide" evidence="5">
    <location>
        <begin position="1"/>
        <end position="24"/>
    </location>
</feature>
<comment type="caution">
    <text evidence="9">The sequence shown here is derived from an EMBL/GenBank/DDBJ whole genome shotgun (WGS) entry which is preliminary data.</text>
</comment>
<evidence type="ECO:0000259" key="8">
    <source>
        <dbReference type="SMART" id="SM01360"/>
    </source>
</evidence>
<dbReference type="InterPro" id="IPR049120">
    <property type="entry name" value="A2M_bMG2"/>
</dbReference>
<evidence type="ECO:0000256" key="5">
    <source>
        <dbReference type="SAM" id="SignalP"/>
    </source>
</evidence>
<dbReference type="Pfam" id="PF17973">
    <property type="entry name" value="bMG10"/>
    <property type="match status" value="1"/>
</dbReference>
<dbReference type="CDD" id="cd01100">
    <property type="entry name" value="APPLE_Factor_XI_like"/>
    <property type="match status" value="1"/>
</dbReference>
<dbReference type="InterPro" id="IPR001599">
    <property type="entry name" value="Macroglobln_a2"/>
</dbReference>
<evidence type="ECO:0000259" key="7">
    <source>
        <dbReference type="SMART" id="SM01359"/>
    </source>
</evidence>
<evidence type="ECO:0000256" key="2">
    <source>
        <dbReference type="ARBA" id="ARBA00022729"/>
    </source>
</evidence>
<organism evidence="9 10">
    <name type="scientific">Ruegeria pomeroyi</name>
    <dbReference type="NCBI Taxonomy" id="89184"/>
    <lineage>
        <taxon>Bacteria</taxon>
        <taxon>Pseudomonadati</taxon>
        <taxon>Pseudomonadota</taxon>
        <taxon>Alphaproteobacteria</taxon>
        <taxon>Rhodobacterales</taxon>
        <taxon>Roseobacteraceae</taxon>
        <taxon>Ruegeria</taxon>
    </lineage>
</organism>
<dbReference type="PANTHER" id="PTHR40094:SF1">
    <property type="entry name" value="UBIQUITIN DOMAIN-CONTAINING PROTEIN"/>
    <property type="match status" value="1"/>
</dbReference>
<dbReference type="RefSeq" id="WP_011045904.1">
    <property type="nucleotide sequence ID" value="NZ_CP076685.1"/>
</dbReference>
<dbReference type="PIRSF" id="PIRSF038980">
    <property type="entry name" value="A2M_bac"/>
    <property type="match status" value="1"/>
</dbReference>
<gene>
    <name evidence="9" type="ORF">HW564_06310</name>
</gene>
<dbReference type="SMART" id="SM01360">
    <property type="entry name" value="A2M"/>
    <property type="match status" value="1"/>
</dbReference>
<comment type="similarity">
    <text evidence="1">Belongs to the protease inhibitor I39 (alpha-2-macroglobulin) family. Bacterial alpha-2-macroglobulin subfamily.</text>
</comment>
<dbReference type="CDD" id="cd02891">
    <property type="entry name" value="A2M_like"/>
    <property type="match status" value="1"/>
</dbReference>
<dbReference type="Pfam" id="PF00024">
    <property type="entry name" value="PAN_1"/>
    <property type="match status" value="1"/>
</dbReference>
<evidence type="ECO:0000259" key="6">
    <source>
        <dbReference type="SMART" id="SM00223"/>
    </source>
</evidence>
<evidence type="ECO:0000256" key="1">
    <source>
        <dbReference type="ARBA" id="ARBA00010556"/>
    </source>
</evidence>
<dbReference type="Pfam" id="PF11974">
    <property type="entry name" value="bMG3"/>
    <property type="match status" value="1"/>
</dbReference>
<dbReference type="Pfam" id="PF07678">
    <property type="entry name" value="TED_complement"/>
    <property type="match status" value="1"/>
</dbReference>
<dbReference type="InterPro" id="IPR026284">
    <property type="entry name" value="A2MG_proteobact"/>
</dbReference>
<name>A0A850LEQ2_9RHOB</name>
<dbReference type="EMBL" id="JABXIY010000015">
    <property type="protein sequence ID" value="NVK96524.1"/>
    <property type="molecule type" value="Genomic_DNA"/>
</dbReference>
<dbReference type="InterPro" id="IPR021868">
    <property type="entry name" value="Alpha_2_Macroglob_MG3"/>
</dbReference>
<proteinExistence type="inferred from homology"/>
<feature type="domain" description="Apple" evidence="6">
    <location>
        <begin position="35"/>
        <end position="101"/>
    </location>
</feature>
<dbReference type="InterPro" id="IPR011626">
    <property type="entry name" value="Alpha-macroglobulin_TED"/>
</dbReference>
<feature type="domain" description="Alpha-2-macroglobulin bait region" evidence="7">
    <location>
        <begin position="950"/>
        <end position="1094"/>
    </location>
</feature>
<keyword evidence="3" id="KW-0677">Repeat</keyword>
<dbReference type="Proteomes" id="UP000565723">
    <property type="component" value="Unassembled WGS sequence"/>
</dbReference>
<dbReference type="Pfam" id="PF01835">
    <property type="entry name" value="MG2"/>
    <property type="match status" value="1"/>
</dbReference>
<evidence type="ECO:0000313" key="10">
    <source>
        <dbReference type="Proteomes" id="UP000565723"/>
    </source>
</evidence>
<dbReference type="SMART" id="SM01359">
    <property type="entry name" value="A2M_N_2"/>
    <property type="match status" value="1"/>
</dbReference>
<dbReference type="Pfam" id="PF07703">
    <property type="entry name" value="A2M_BRD"/>
    <property type="match status" value="1"/>
</dbReference>
<dbReference type="Gene3D" id="1.50.10.20">
    <property type="match status" value="1"/>
</dbReference>
<dbReference type="InterPro" id="IPR000177">
    <property type="entry name" value="Apple"/>
</dbReference>
<dbReference type="InterPro" id="IPR003609">
    <property type="entry name" value="Pan_app"/>
</dbReference>
<evidence type="ECO:0000256" key="4">
    <source>
        <dbReference type="ARBA" id="ARBA00023157"/>
    </source>
</evidence>
<dbReference type="InterPro" id="IPR002890">
    <property type="entry name" value="MG2"/>
</dbReference>
<protein>
    <submittedName>
        <fullName evidence="9">Alpha-2-macroglobulin family protein</fullName>
    </submittedName>
</protein>
<feature type="domain" description="Alpha-2-macroglobulin" evidence="8">
    <location>
        <begin position="1157"/>
        <end position="1245"/>
    </location>
</feature>
<keyword evidence="2 5" id="KW-0732">Signal</keyword>
<dbReference type="InterPro" id="IPR008930">
    <property type="entry name" value="Terpenoid_cyclase/PrenylTrfase"/>
</dbReference>
<evidence type="ECO:0000256" key="3">
    <source>
        <dbReference type="ARBA" id="ARBA00022737"/>
    </source>
</evidence>
<dbReference type="Pfam" id="PF17962">
    <property type="entry name" value="bMG6"/>
    <property type="match status" value="1"/>
</dbReference>
<dbReference type="GO" id="GO:0004866">
    <property type="term" value="F:endopeptidase inhibitor activity"/>
    <property type="evidence" value="ECO:0007669"/>
    <property type="project" value="InterPro"/>
</dbReference>
<dbReference type="GO" id="GO:0006508">
    <property type="term" value="P:proteolysis"/>
    <property type="evidence" value="ECO:0007669"/>
    <property type="project" value="InterPro"/>
</dbReference>
<dbReference type="Pfam" id="PF21142">
    <property type="entry name" value="A2M_bMG2"/>
    <property type="match status" value="1"/>
</dbReference>
<dbReference type="SMART" id="SM00223">
    <property type="entry name" value="APPLE"/>
    <property type="match status" value="1"/>
</dbReference>
<evidence type="ECO:0000313" key="9">
    <source>
        <dbReference type="EMBL" id="NVK96524.1"/>
    </source>
</evidence>
<feature type="chain" id="PRO_5032516401" evidence="5">
    <location>
        <begin position="25"/>
        <end position="1808"/>
    </location>
</feature>
<reference evidence="9 10" key="1">
    <citation type="journal article" date="2020" name="Proc. Natl. Acad. Sci. U.S.A.">
        <title>Ecological drivers of bacterial community assembly in synthetic phycospheres.</title>
        <authorList>
            <person name="Fu H."/>
            <person name="Uchimiya M."/>
            <person name="Gore J."/>
            <person name="Moran M.A."/>
        </authorList>
    </citation>
    <scope>NUCLEOTIDE SEQUENCE [LARGE SCALE GENOMIC DNA]</scope>
    <source>
        <strain evidence="9">HF-Din03</strain>
    </source>
</reference>
<dbReference type="GO" id="GO:0005615">
    <property type="term" value="C:extracellular space"/>
    <property type="evidence" value="ECO:0007669"/>
    <property type="project" value="InterPro"/>
</dbReference>
<keyword evidence="4" id="KW-1015">Disulfide bond</keyword>
<dbReference type="Pfam" id="PF00207">
    <property type="entry name" value="A2M"/>
    <property type="match status" value="1"/>
</dbReference>
<dbReference type="OMA" id="LDRYPYG"/>
<accession>A0A850LEQ2</accession>
<dbReference type="Pfam" id="PF17972">
    <property type="entry name" value="bMG5"/>
    <property type="match status" value="1"/>
</dbReference>
<dbReference type="Gene3D" id="2.60.40.1930">
    <property type="match status" value="1"/>
</dbReference>
<dbReference type="InterPro" id="IPR041246">
    <property type="entry name" value="Bact_MG10"/>
</dbReference>
<sequence length="1808" mass="192588">MRRFGFLAILSLQLAFFGVSGLSAQEAAPGFRYLATRDMDFYGEDLDALFDTDLQSCIRACSANNACNAFTFNARSNACFPKRGVSEQTPYQGALSAVKLPSPAAVRDRARQQAARLAFLPDRDLTRAVAQARDLGLRYAAGGMELDQVIAAMRNAGEGAQAAGWAGLAVSLSDRADLWAEYARLLLSVRSDDSSIKRDHARRAVSAAINAYLRADRPGAEVSALALLAQALERDGRGRDMVPVLRLASDIQPREDVLAALDRAIGKYGFRVVETTVESDSAQPRICAQFSDPLARSGVDYEPFVHSPEGDLVVQADGNQLCLDGVEHGKRYRITLRAGLPAGSGEALWKDVTLTHYVRDRSPAVRFPGRSYVLPKSADAAIPVETVNATTLDLILRRVSDRNLLRAVQEGYFARPLSYWEDEHFASDIAQEVWTGSAEVASTLNRDMTTRLPLAEAISGQAAGIYTLTARVPGADPYDNPGATQWFVLSDLGLSSISGNDGLHVSVRGLSDAAPRAAVDLTLISRANAVLGRVQTDAQGLARFEPGLTRGTGAAAPALILATAGDTDLGFLSLIDPAFDLSDRGVEGRKPAGPVDVFLTTDRGAYRAGETIHATALSRDGTARAIDGLPLTAILTRPDGVEYGRKVSDGGVAGGHVFALTTGASAPRGTWRLDIKADPDGPALASQTLLVEDFLPERIDFDLALPDAPILPGDSPPLSIEARYLFGAPGADLSIEGQVQLRAADQIAGWPGYRFGRHDAGLQTRTSHFGDARTDAAGNARLAVEIPQIDAEGKPLEAVVTARLADGAARPVERRISVPVSPATPVIGIKPLFEDVVSEGTEAGFQVIGLTPDLTPQPMRIKWTLNRVETRYQWYQLYGNWNWEPVTRRTRIATGEADLGSDPLSLSQPVEWGEYELLVERLDGAYVASSADFYAGWYQAADAAATPDRLELSLDKDSYRPGDTARLRIVPRMAGTALVTVLSDRVIARQAVEVAAGESVIPLTVTEDWGTGAYVTATVIRPMDVAAGQNPARALGLAHATIEPVGKALTVAIDAPEVAKPRATQPVRLTVAGAQAGDEVWLTLAAVDLGILNLTGFQSPDPQGHYFGQRRLGVEMRDVYGRLIDGMNGAMGIVRSGGDADNGLRMQSPPPTQDLMAVFSGPVQVGADGGVSVDVPLPAFNGTVRLMAVAWSDQAVGQAERDMIVRDPVVVTATVPRFLAPGDSSRLRLEVVHADGPPGEMALKLASAPGLQLGAAPDRFTLTEGGKAVFEVPVTATALGDPVLTVELETPGGQELRQVLRLPVRANDPVVAQTRRFALGAGDSFLFSRDVFTGLRPGSARAILSAGPLARFDAPGLLGVLDRYPYGCTEQVTSQAMPLLYLGAVAQAAGLGTGPQVAERIDAAIRRILTRQSANGAFGLWRAESGDFWLDAYASDFLSRARAEGYALPDRAFAMAMDNLRNRLNYAPDFDEGGEDIAYALMVLAREGAAAMGDLRYYADVKADAFTTPLGAAQLGSALAMYGDQTRADAMFARAARMVAGQRPEAPVWRADYGTSLRDAAGLLTLAAEAGSAVIDRDSLISRISQPAGEMSTQEAAWSLLAAQALVKQPEQSGLRVNGAAVDGPFVQVLAGTSDEVLNITAVDGGATDITLTMLGVPEVPLPAGGTGYTITRARYTMDGAPIQRDAFAIGERFVTVLTVTPFEASGGRLMVNDPLPAGFEIDNPSLLRSGDVRALDWLSLDEASHTEFRSDRFLAAVDLYGTRPVTLAYVTRAVSPGAFHHPAASVEDMYRPRYRARTDTGRIRVGQ</sequence>
<dbReference type="PANTHER" id="PTHR40094">
    <property type="entry name" value="ALPHA-2-MACROGLOBULIN HOMOLOG"/>
    <property type="match status" value="1"/>
</dbReference>
<dbReference type="InterPro" id="IPR041462">
    <property type="entry name" value="Bact_A2M_MG6"/>
</dbReference>
<dbReference type="SUPFAM" id="SSF48239">
    <property type="entry name" value="Terpenoid cyclases/Protein prenyltransferases"/>
    <property type="match status" value="1"/>
</dbReference>
<dbReference type="InterPro" id="IPR041203">
    <property type="entry name" value="Bact_A2M_MG5"/>
</dbReference>
<dbReference type="InterPro" id="IPR051802">
    <property type="entry name" value="YfhM-like"/>
</dbReference>
<dbReference type="Gene3D" id="3.50.4.10">
    <property type="entry name" value="Hepatocyte Growth Factor"/>
    <property type="match status" value="1"/>
</dbReference>